<feature type="transmembrane region" description="Helical" evidence="10">
    <location>
        <begin position="364"/>
        <end position="385"/>
    </location>
</feature>
<feature type="transmembrane region" description="Helical" evidence="10">
    <location>
        <begin position="12"/>
        <end position="31"/>
    </location>
</feature>
<keyword evidence="7 10" id="KW-1133">Transmembrane helix</keyword>
<dbReference type="Gene3D" id="1.20.1740.10">
    <property type="entry name" value="Amino acid/polyamine transporter I"/>
    <property type="match status" value="1"/>
</dbReference>
<dbReference type="PANTHER" id="PTHR42770:SF4">
    <property type="entry name" value="ARGININE_ORNITHINE ANTIPORTER-RELATED"/>
    <property type="match status" value="1"/>
</dbReference>
<evidence type="ECO:0000256" key="4">
    <source>
        <dbReference type="ARBA" id="ARBA00022475"/>
    </source>
</evidence>
<keyword evidence="6" id="KW-0029">Amino-acid transport</keyword>
<evidence type="ECO:0000256" key="2">
    <source>
        <dbReference type="ARBA" id="ARBA00008220"/>
    </source>
</evidence>
<dbReference type="GO" id="GO:0006527">
    <property type="term" value="P:L-arginine catabolic process"/>
    <property type="evidence" value="ECO:0007669"/>
    <property type="project" value="UniProtKB-UniRule"/>
</dbReference>
<dbReference type="EMBL" id="MJEA01000003">
    <property type="protein sequence ID" value="OQO70719.1"/>
    <property type="molecule type" value="Genomic_DNA"/>
</dbReference>
<dbReference type="OrthoDB" id="9762947at2"/>
<dbReference type="GO" id="GO:0005886">
    <property type="term" value="C:plasma membrane"/>
    <property type="evidence" value="ECO:0007669"/>
    <property type="project" value="UniProtKB-SubCell"/>
</dbReference>
<evidence type="ECO:0000256" key="10">
    <source>
        <dbReference type="SAM" id="Phobius"/>
    </source>
</evidence>
<protein>
    <recommendedName>
        <fullName evidence="9">Arginine-ornithine antiporter</fullName>
    </recommendedName>
</protein>
<dbReference type="NCBIfam" id="TIGR00905">
    <property type="entry name" value="2A0302"/>
    <property type="match status" value="1"/>
</dbReference>
<dbReference type="GO" id="GO:1903826">
    <property type="term" value="P:L-arginine transmembrane transport"/>
    <property type="evidence" value="ECO:0007669"/>
    <property type="project" value="InterPro"/>
</dbReference>
<evidence type="ECO:0000256" key="7">
    <source>
        <dbReference type="ARBA" id="ARBA00022989"/>
    </source>
</evidence>
<proteinExistence type="inferred from homology"/>
<keyword evidence="4" id="KW-1003">Cell membrane</keyword>
<feature type="transmembrane region" description="Helical" evidence="10">
    <location>
        <begin position="450"/>
        <end position="471"/>
    </location>
</feature>
<dbReference type="AlphaFoldDB" id="A0A1V8YDQ8"/>
<feature type="transmembrane region" description="Helical" evidence="10">
    <location>
        <begin position="43"/>
        <end position="64"/>
    </location>
</feature>
<evidence type="ECO:0000256" key="8">
    <source>
        <dbReference type="ARBA" id="ARBA00023136"/>
    </source>
</evidence>
<dbReference type="GO" id="GO:0043858">
    <property type="term" value="F:arginine:ornithine antiporter activity"/>
    <property type="evidence" value="ECO:0007669"/>
    <property type="project" value="UniProtKB-UniRule"/>
</dbReference>
<comment type="subcellular location">
    <subcellularLocation>
        <location evidence="1">Cell membrane</location>
        <topology evidence="1">Multi-pass membrane protein</topology>
    </subcellularLocation>
</comment>
<evidence type="ECO:0000313" key="11">
    <source>
        <dbReference type="EMBL" id="OQO70719.1"/>
    </source>
</evidence>
<keyword evidence="3" id="KW-0813">Transport</keyword>
<feature type="transmembrane region" description="Helical" evidence="10">
    <location>
        <begin position="159"/>
        <end position="183"/>
    </location>
</feature>
<evidence type="ECO:0000256" key="9">
    <source>
        <dbReference type="NCBIfam" id="TIGR03810"/>
    </source>
</evidence>
<dbReference type="Pfam" id="PF13520">
    <property type="entry name" value="AA_permease_2"/>
    <property type="match status" value="1"/>
</dbReference>
<accession>A0A1V8YDQ8</accession>
<dbReference type="InterPro" id="IPR002293">
    <property type="entry name" value="AA/rel_permease1"/>
</dbReference>
<dbReference type="InterPro" id="IPR050367">
    <property type="entry name" value="APC_superfamily"/>
</dbReference>
<comment type="similarity">
    <text evidence="2">Belongs to the amino acid-polyamine-organocation (APC) superfamily. Basic amino acid/polyamine antiporter (APA) (TC 2.A.3.2) family.</text>
</comment>
<feature type="transmembrane region" description="Helical" evidence="10">
    <location>
        <begin position="397"/>
        <end position="430"/>
    </location>
</feature>
<dbReference type="RefSeq" id="WP_081183026.1">
    <property type="nucleotide sequence ID" value="NZ_MJEA01000003.1"/>
</dbReference>
<reference evidence="11 12" key="1">
    <citation type="journal article" date="2017" name="BMC Microbiol.">
        <title>Comparative genomics of Enterococcus spp. isolated from bovine feces.</title>
        <authorList>
            <person name="Beukers A.G."/>
            <person name="Zaheer R."/>
            <person name="Goji N."/>
            <person name="Amoako K.K."/>
            <person name="Chaves A.V."/>
            <person name="Ward M.P."/>
            <person name="McAllister T.A."/>
        </authorList>
    </citation>
    <scope>NUCLEOTIDE SEQUENCE [LARGE SCALE GENOMIC DNA]</scope>
    <source>
        <strain evidence="11 12">F1129D 143</strain>
    </source>
</reference>
<dbReference type="PANTHER" id="PTHR42770">
    <property type="entry name" value="AMINO ACID TRANSPORTER-RELATED"/>
    <property type="match status" value="1"/>
</dbReference>
<evidence type="ECO:0000256" key="3">
    <source>
        <dbReference type="ARBA" id="ARBA00022448"/>
    </source>
</evidence>
<gene>
    <name evidence="11" type="ORF">BH747_04770</name>
</gene>
<keyword evidence="8 10" id="KW-0472">Membrane</keyword>
<feature type="transmembrane region" description="Helical" evidence="10">
    <location>
        <begin position="283"/>
        <end position="310"/>
    </location>
</feature>
<name>A0A1V8YDQ8_9ENTE</name>
<keyword evidence="5 10" id="KW-0812">Transmembrane</keyword>
<feature type="transmembrane region" description="Helical" evidence="10">
    <location>
        <begin position="336"/>
        <end position="358"/>
    </location>
</feature>
<evidence type="ECO:0000313" key="12">
    <source>
        <dbReference type="Proteomes" id="UP000192477"/>
    </source>
</evidence>
<evidence type="ECO:0000256" key="1">
    <source>
        <dbReference type="ARBA" id="ARBA00004651"/>
    </source>
</evidence>
<organism evidence="11 12">
    <name type="scientific">Enterococcus villorum</name>
    <dbReference type="NCBI Taxonomy" id="112904"/>
    <lineage>
        <taxon>Bacteria</taxon>
        <taxon>Bacillati</taxon>
        <taxon>Bacillota</taxon>
        <taxon>Bacilli</taxon>
        <taxon>Lactobacillales</taxon>
        <taxon>Enterococcaceae</taxon>
        <taxon>Enterococcus</taxon>
    </lineage>
</organism>
<dbReference type="Proteomes" id="UP000192477">
    <property type="component" value="Unassembled WGS sequence"/>
</dbReference>
<dbReference type="NCBIfam" id="TIGR03810">
    <property type="entry name" value="arg_ornith_anti"/>
    <property type="match status" value="1"/>
</dbReference>
<sequence length="473" mass="51252">MEKKTAGISKWGLVALVVSSSIGSGVFGITSDLASAAAPGPAIISWVIVGIGILALVLSLNHLGEKRPDLDGGIFGYAKASFGELGGFISGWGYWLSAWLGNVAFATMMMSAIGEFFPLFKGGQNIPSILFASMFIWGLTFLVNNGIESASFINMIVTICKLVPLFLFIVFMIVAFKLNVFTADFWGNVSDNLMNGAKNEASIWLQIKGCLMVMMWVFVGIEGASVLANRAKKRSDAQQATIIGLLCLLFIYILASLLPYGVLSQSELASISQPAMANILKGVVGSWGAMLINIGLIISIIGSWLSWTMLPAETTMLMAKDGLLPKFWGKTNSKKAPTYSLVLTAALTNLFLLTFLFTDYAYQFAYSLCTAAILICYLLVGIYQVQFSFQQKNHKQMIIGGIAVVFELMGITLAGFSYVFLCSIAYLPGFYFYWKACQETNHQISTKEKIMIGLISSGAILSIILLVSGIITI</sequence>
<comment type="caution">
    <text evidence="11">The sequence shown here is derived from an EMBL/GenBank/DDBJ whole genome shotgun (WGS) entry which is preliminary data.</text>
</comment>
<feature type="transmembrane region" description="Helical" evidence="10">
    <location>
        <begin position="85"/>
        <end position="106"/>
    </location>
</feature>
<feature type="transmembrane region" description="Helical" evidence="10">
    <location>
        <begin position="240"/>
        <end position="263"/>
    </location>
</feature>
<dbReference type="STRING" id="112904.BH747_04770"/>
<dbReference type="PIRSF" id="PIRSF006060">
    <property type="entry name" value="AA_transporter"/>
    <property type="match status" value="1"/>
</dbReference>
<feature type="transmembrane region" description="Helical" evidence="10">
    <location>
        <begin position="126"/>
        <end position="147"/>
    </location>
</feature>
<feature type="transmembrane region" description="Helical" evidence="10">
    <location>
        <begin position="203"/>
        <end position="228"/>
    </location>
</feature>
<evidence type="ECO:0000256" key="5">
    <source>
        <dbReference type="ARBA" id="ARBA00022692"/>
    </source>
</evidence>
<evidence type="ECO:0000256" key="6">
    <source>
        <dbReference type="ARBA" id="ARBA00022970"/>
    </source>
</evidence>
<dbReference type="InterPro" id="IPR004754">
    <property type="entry name" value="Amino_acid_antiprt"/>
</dbReference>
<dbReference type="InterPro" id="IPR022461">
    <property type="entry name" value="Arg/Orn_antiprt_ArcD"/>
</dbReference>